<dbReference type="OrthoDB" id="8109453at2"/>
<dbReference type="PANTHER" id="PTHR34180:SF1">
    <property type="entry name" value="BETA-ALANYL-DOPAMINE_CARCININE HYDROLASE"/>
    <property type="match status" value="1"/>
</dbReference>
<name>A0A4U3MCM8_9ACTN</name>
<dbReference type="Gene3D" id="3.60.60.10">
    <property type="entry name" value="Penicillin V Acylase, Chain A"/>
    <property type="match status" value="1"/>
</dbReference>
<organism evidence="2 3">
    <name type="scientific">Herbidospora galbida</name>
    <dbReference type="NCBI Taxonomy" id="2575442"/>
    <lineage>
        <taxon>Bacteria</taxon>
        <taxon>Bacillati</taxon>
        <taxon>Actinomycetota</taxon>
        <taxon>Actinomycetes</taxon>
        <taxon>Streptosporangiales</taxon>
        <taxon>Streptosporangiaceae</taxon>
        <taxon>Herbidospora</taxon>
    </lineage>
</organism>
<dbReference type="PANTHER" id="PTHR34180">
    <property type="entry name" value="PEPTIDASE C45"/>
    <property type="match status" value="1"/>
</dbReference>
<evidence type="ECO:0000259" key="1">
    <source>
        <dbReference type="Pfam" id="PF03417"/>
    </source>
</evidence>
<reference evidence="2 3" key="1">
    <citation type="submission" date="2019-04" db="EMBL/GenBank/DDBJ databases">
        <title>Herbidospora sp. NEAU-GS14.nov., a novel actinomycete isolated from soil.</title>
        <authorList>
            <person name="Han L."/>
        </authorList>
    </citation>
    <scope>NUCLEOTIDE SEQUENCE [LARGE SCALE GENOMIC DNA]</scope>
    <source>
        <strain evidence="2 3">NEAU-GS14</strain>
    </source>
</reference>
<comment type="caution">
    <text evidence="2">The sequence shown here is derived from an EMBL/GenBank/DDBJ whole genome shotgun (WGS) entry which is preliminary data.</text>
</comment>
<feature type="domain" description="Peptidase C45 hydrolase" evidence="1">
    <location>
        <begin position="140"/>
        <end position="363"/>
    </location>
</feature>
<accession>A0A4U3MCM8</accession>
<dbReference type="InterPro" id="IPR047794">
    <property type="entry name" value="C45_proenzyme-like"/>
</dbReference>
<dbReference type="InterPro" id="IPR047801">
    <property type="entry name" value="Peptidase_C45"/>
</dbReference>
<keyword evidence="3" id="KW-1185">Reference proteome</keyword>
<evidence type="ECO:0000313" key="3">
    <source>
        <dbReference type="Proteomes" id="UP000308705"/>
    </source>
</evidence>
<dbReference type="InterPro" id="IPR005079">
    <property type="entry name" value="Peptidase_C45_hydrolase"/>
</dbReference>
<sequence>MRITFRSQMERSTNEMLNTVTRAYTSTVSDPFDRGHEFGQAHSADIARTVAVYTEVFRHKAGGRQPDLTELGKLGMKAIEAWAPDLAEEITGMAEGARLPVTDLAAVNARTEILSYLGGVRESECSAVVLLGDDEDAPPVAVQTWDWMRQMAAGWLVWTIPFPDGRVTTTLTEYGVVGKIGVNSSGLGLLFTRLHHDDDGADGIGLPVHVAARRVLDECDSVTSAAYTLTTAPVTASSSLSLVSHGPGGNAAVTCELHPGGPGWTVPEDDGMLVHTNHFLDPRVVPSDPYPRLHPGTLIRRDQLRRGLRRHTAKPDAATVRKVMARHAGGVCHHTEPGHDDDHITLATVELDLKNGEVRATEGGPCGRRTW</sequence>
<dbReference type="Gene3D" id="1.10.10.2120">
    <property type="match status" value="1"/>
</dbReference>
<dbReference type="Pfam" id="PF03417">
    <property type="entry name" value="AAT"/>
    <property type="match status" value="1"/>
</dbReference>
<dbReference type="EMBL" id="SZQA01000018">
    <property type="protein sequence ID" value="TKK86915.1"/>
    <property type="molecule type" value="Genomic_DNA"/>
</dbReference>
<protein>
    <submittedName>
        <fullName evidence="2">Peptidase C45</fullName>
    </submittedName>
</protein>
<dbReference type="AlphaFoldDB" id="A0A4U3MCM8"/>
<proteinExistence type="predicted"/>
<dbReference type="NCBIfam" id="NF040521">
    <property type="entry name" value="C45_proenzyme"/>
    <property type="match status" value="1"/>
</dbReference>
<gene>
    <name evidence="2" type="ORF">FDA94_19155</name>
</gene>
<evidence type="ECO:0000313" key="2">
    <source>
        <dbReference type="EMBL" id="TKK86915.1"/>
    </source>
</evidence>
<dbReference type="Proteomes" id="UP000308705">
    <property type="component" value="Unassembled WGS sequence"/>
</dbReference>